<dbReference type="GO" id="GO:0003690">
    <property type="term" value="F:double-stranded DNA binding"/>
    <property type="evidence" value="ECO:0007669"/>
    <property type="project" value="UniProtKB-UniRule"/>
</dbReference>
<keyword evidence="2" id="KW-0234">DNA repair</keyword>
<protein>
    <recommendedName>
        <fullName evidence="2">Non-homologous end joining protein Ku</fullName>
    </recommendedName>
</protein>
<dbReference type="GO" id="GO:0006310">
    <property type="term" value="P:DNA recombination"/>
    <property type="evidence" value="ECO:0007669"/>
    <property type="project" value="UniProtKB-KW"/>
</dbReference>
<dbReference type="InterPro" id="IPR009187">
    <property type="entry name" value="Prok_Ku"/>
</dbReference>
<evidence type="ECO:0000256" key="1">
    <source>
        <dbReference type="ARBA" id="ARBA00023125"/>
    </source>
</evidence>
<comment type="similarity">
    <text evidence="2">Belongs to the prokaryotic Ku family.</text>
</comment>
<dbReference type="PIRSF" id="PIRSF006493">
    <property type="entry name" value="Prok_Ku"/>
    <property type="match status" value="1"/>
</dbReference>
<dbReference type="InterPro" id="IPR006164">
    <property type="entry name" value="DNA_bd_Ku70/Ku80"/>
</dbReference>
<dbReference type="InterPro" id="IPR016194">
    <property type="entry name" value="SPOC-like_C_dom_sf"/>
</dbReference>
<evidence type="ECO:0000256" key="2">
    <source>
        <dbReference type="HAMAP-Rule" id="MF_01875"/>
    </source>
</evidence>
<dbReference type="SUPFAM" id="SSF100939">
    <property type="entry name" value="SPOC domain-like"/>
    <property type="match status" value="1"/>
</dbReference>
<dbReference type="HAMAP" id="MF_01875">
    <property type="entry name" value="Prokaryotic_Ku"/>
    <property type="match status" value="1"/>
</dbReference>
<reference evidence="5 6" key="1">
    <citation type="submission" date="2020-03" db="EMBL/GenBank/DDBJ databases">
        <title>Metabolic flexibility allows generalist bacteria to become dominant in a frequently disturbed ecosystem.</title>
        <authorList>
            <person name="Chen Y.-J."/>
            <person name="Leung P.M."/>
            <person name="Bay S.K."/>
            <person name="Hugenholtz P."/>
            <person name="Kessler A.J."/>
            <person name="Shelley G."/>
            <person name="Waite D.W."/>
            <person name="Cook P.L."/>
            <person name="Greening C."/>
        </authorList>
    </citation>
    <scope>NUCLEOTIDE SEQUENCE [LARGE SCALE GENOMIC DNA]</scope>
    <source>
        <strain evidence="5">SS_bin_28</strain>
    </source>
</reference>
<evidence type="ECO:0000313" key="5">
    <source>
        <dbReference type="EMBL" id="NNF08443.1"/>
    </source>
</evidence>
<organism evidence="5 6">
    <name type="scientific">Eiseniibacteriota bacterium</name>
    <dbReference type="NCBI Taxonomy" id="2212470"/>
    <lineage>
        <taxon>Bacteria</taxon>
        <taxon>Candidatus Eiseniibacteriota</taxon>
    </lineage>
</organism>
<proteinExistence type="inferred from homology"/>
<evidence type="ECO:0000256" key="3">
    <source>
        <dbReference type="SAM" id="MobiDB-lite"/>
    </source>
</evidence>
<feature type="domain" description="Ku" evidence="4">
    <location>
        <begin position="55"/>
        <end position="183"/>
    </location>
</feature>
<feature type="region of interest" description="Disordered" evidence="3">
    <location>
        <begin position="252"/>
        <end position="296"/>
    </location>
</feature>
<dbReference type="GO" id="GO:0006303">
    <property type="term" value="P:double-strand break repair via nonhomologous end joining"/>
    <property type="evidence" value="ECO:0007669"/>
    <property type="project" value="UniProtKB-UniRule"/>
</dbReference>
<comment type="caution">
    <text evidence="5">The sequence shown here is derived from an EMBL/GenBank/DDBJ whole genome shotgun (WGS) entry which is preliminary data.</text>
</comment>
<keyword evidence="2" id="KW-0227">DNA damage</keyword>
<dbReference type="AlphaFoldDB" id="A0A7Y2EH94"/>
<dbReference type="SMART" id="SM00559">
    <property type="entry name" value="Ku78"/>
    <property type="match status" value="1"/>
</dbReference>
<dbReference type="EMBL" id="JABDJR010000680">
    <property type="protein sequence ID" value="NNF08443.1"/>
    <property type="molecule type" value="Genomic_DNA"/>
</dbReference>
<dbReference type="Gene3D" id="2.40.290.10">
    <property type="match status" value="1"/>
</dbReference>
<gene>
    <name evidence="2" type="primary">ku</name>
    <name evidence="5" type="ORF">HKN21_16905</name>
</gene>
<accession>A0A7Y2EH94</accession>
<feature type="compositionally biased region" description="Basic residues" evidence="3">
    <location>
        <begin position="279"/>
        <end position="296"/>
    </location>
</feature>
<evidence type="ECO:0000259" key="4">
    <source>
        <dbReference type="SMART" id="SM00559"/>
    </source>
</evidence>
<dbReference type="Proteomes" id="UP000547674">
    <property type="component" value="Unassembled WGS sequence"/>
</dbReference>
<dbReference type="PANTHER" id="PTHR41251">
    <property type="entry name" value="NON-HOMOLOGOUS END JOINING PROTEIN KU"/>
    <property type="match status" value="1"/>
</dbReference>
<keyword evidence="2" id="KW-0233">DNA recombination</keyword>
<evidence type="ECO:0000313" key="6">
    <source>
        <dbReference type="Proteomes" id="UP000547674"/>
    </source>
</evidence>
<name>A0A7Y2EH94_UNCEI</name>
<dbReference type="PANTHER" id="PTHR41251:SF1">
    <property type="entry name" value="NON-HOMOLOGOUS END JOINING PROTEIN KU"/>
    <property type="match status" value="1"/>
</dbReference>
<dbReference type="CDD" id="cd00789">
    <property type="entry name" value="KU_like"/>
    <property type="match status" value="1"/>
</dbReference>
<comment type="function">
    <text evidence="2">With LigD forms a non-homologous end joining (NHEJ) DNA repair enzyme, which repairs dsDNA breaks with reduced fidelity. Binds linear dsDNA with 5'- and 3'- overhangs but not closed circular dsDNA nor ssDNA. Recruits and stimulates the ligase activity of LigD.</text>
</comment>
<comment type="subunit">
    <text evidence="2">Homodimer. Interacts with LigD.</text>
</comment>
<dbReference type="Pfam" id="PF02735">
    <property type="entry name" value="Ku"/>
    <property type="match status" value="1"/>
</dbReference>
<keyword evidence="1 2" id="KW-0238">DNA-binding</keyword>
<sequence length="296" mass="33012">MPPRALASATISFGLVAIPVKLFTSTEAGESIKFRMLHSKCNSPLKRPYYCPKDQEMVERDEIVKGYEYGKDQFVLVKDEEIKGVEEEATKAIDIAEFVPLDLVDPVYFDKAYFLGPDKGGERPYKLLSQAMKQKNIGGLAKYAARGKQYLVFVRPFEDGLLMQQLRYANEVRSFGEVDLGDAVVKPAELKLALQLMEQTTSKQFRPEEYEDEVRTRMLEVIQQKIDGQEVTFAPGESPQTQVIDLMEALKASLGGSDTKKPSKPKATKKAERKPAKASPRKAAKKAGPAKKRASG</sequence>
<dbReference type="NCBIfam" id="TIGR02772">
    <property type="entry name" value="Ku_bact"/>
    <property type="match status" value="1"/>
</dbReference>